<accession>A0A840V8E8</accession>
<name>A0A840V8E8_9BACT</name>
<gene>
    <name evidence="2" type="ORF">HNR46_004275</name>
</gene>
<evidence type="ECO:0000313" key="3">
    <source>
        <dbReference type="Proteomes" id="UP000557717"/>
    </source>
</evidence>
<dbReference type="AlphaFoldDB" id="A0A840V8E8"/>
<organism evidence="2 3">
    <name type="scientific">Haloferula luteola</name>
    <dbReference type="NCBI Taxonomy" id="595692"/>
    <lineage>
        <taxon>Bacteria</taxon>
        <taxon>Pseudomonadati</taxon>
        <taxon>Verrucomicrobiota</taxon>
        <taxon>Verrucomicrobiia</taxon>
        <taxon>Verrucomicrobiales</taxon>
        <taxon>Verrucomicrobiaceae</taxon>
        <taxon>Haloferula</taxon>
    </lineage>
</organism>
<evidence type="ECO:0000313" key="2">
    <source>
        <dbReference type="EMBL" id="MBB5354003.1"/>
    </source>
</evidence>
<protein>
    <submittedName>
        <fullName evidence="2">Uncharacterized protein</fullName>
    </submittedName>
</protein>
<evidence type="ECO:0000256" key="1">
    <source>
        <dbReference type="SAM" id="MobiDB-lite"/>
    </source>
</evidence>
<reference evidence="2 3" key="1">
    <citation type="submission" date="2020-08" db="EMBL/GenBank/DDBJ databases">
        <title>Genomic Encyclopedia of Type Strains, Phase IV (KMG-IV): sequencing the most valuable type-strain genomes for metagenomic binning, comparative biology and taxonomic classification.</title>
        <authorList>
            <person name="Goeker M."/>
        </authorList>
    </citation>
    <scope>NUCLEOTIDE SEQUENCE [LARGE SCALE GENOMIC DNA]</scope>
    <source>
        <strain evidence="2 3">YC6886</strain>
    </source>
</reference>
<dbReference type="EMBL" id="JACHFD010000065">
    <property type="protein sequence ID" value="MBB5354003.1"/>
    <property type="molecule type" value="Genomic_DNA"/>
</dbReference>
<comment type="caution">
    <text evidence="2">The sequence shown here is derived from an EMBL/GenBank/DDBJ whole genome shotgun (WGS) entry which is preliminary data.</text>
</comment>
<feature type="region of interest" description="Disordered" evidence="1">
    <location>
        <begin position="1"/>
        <end position="23"/>
    </location>
</feature>
<dbReference type="Proteomes" id="UP000557717">
    <property type="component" value="Unassembled WGS sequence"/>
</dbReference>
<sequence length="188" mass="20387">MTAVPTAHADSYHPGGPPTRPRSRVVHQRLVGHWFSFVSRRSSGFELPLLLGGSTTATSNRGRVVGRSRSLVIPRLIFGLPNLLRPAILANEGKILEISGSEIRSAQIELVRINGNCGQGYLGGILDPALSDKLRNPISSPSGVPILILLGASASHLTSAQRQRHGATPEQWRRSVPDLRDRIIKMET</sequence>
<proteinExistence type="predicted"/>
<keyword evidence="3" id="KW-1185">Reference proteome</keyword>